<organism evidence="2 3">
    <name type="scientific">Candidatus Nitrospira kreftii</name>
    <dbReference type="NCBI Taxonomy" id="2652173"/>
    <lineage>
        <taxon>Bacteria</taxon>
        <taxon>Pseudomonadati</taxon>
        <taxon>Nitrospirota</taxon>
        <taxon>Nitrospiria</taxon>
        <taxon>Nitrospirales</taxon>
        <taxon>Nitrospiraceae</taxon>
        <taxon>Nitrospira</taxon>
    </lineage>
</organism>
<evidence type="ECO:0000313" key="2">
    <source>
        <dbReference type="EMBL" id="QPD03521.1"/>
    </source>
</evidence>
<dbReference type="InterPro" id="IPR013096">
    <property type="entry name" value="Cupin_2"/>
</dbReference>
<dbReference type="AlphaFoldDB" id="A0A7S8FCX9"/>
<proteinExistence type="predicted"/>
<dbReference type="SUPFAM" id="SSF51182">
    <property type="entry name" value="RmlC-like cupins"/>
    <property type="match status" value="1"/>
</dbReference>
<dbReference type="InterPro" id="IPR014710">
    <property type="entry name" value="RmlC-like_jellyroll"/>
</dbReference>
<name>A0A7S8FCX9_9BACT</name>
<protein>
    <recommendedName>
        <fullName evidence="1">Cupin type-2 domain-containing protein</fullName>
    </recommendedName>
</protein>
<dbReference type="Proteomes" id="UP000593737">
    <property type="component" value="Chromosome"/>
</dbReference>
<dbReference type="KEGG" id="nkf:Nkreftii_001295"/>
<gene>
    <name evidence="2" type="ORF">Nkreftii_001295</name>
</gene>
<accession>A0A7S8FCX9</accession>
<sequence>MIRSLTTGRSADTPAICSLILPAESGNDFVHTTNELVTVVVGKLRLTIGDEEIVARPGDEVFIPKNVRHSVKNISSSTTQWLYG</sequence>
<dbReference type="Pfam" id="PF07883">
    <property type="entry name" value="Cupin_2"/>
    <property type="match status" value="1"/>
</dbReference>
<feature type="domain" description="Cupin type-2" evidence="1">
    <location>
        <begin position="21"/>
        <end position="82"/>
    </location>
</feature>
<dbReference type="Gene3D" id="2.60.120.10">
    <property type="entry name" value="Jelly Rolls"/>
    <property type="match status" value="1"/>
</dbReference>
<dbReference type="InterPro" id="IPR011051">
    <property type="entry name" value="RmlC_Cupin_sf"/>
</dbReference>
<evidence type="ECO:0000313" key="3">
    <source>
        <dbReference type="Proteomes" id="UP000593737"/>
    </source>
</evidence>
<evidence type="ECO:0000259" key="1">
    <source>
        <dbReference type="Pfam" id="PF07883"/>
    </source>
</evidence>
<dbReference type="EMBL" id="CP047423">
    <property type="protein sequence ID" value="QPD03521.1"/>
    <property type="molecule type" value="Genomic_DNA"/>
</dbReference>
<reference evidence="2 3" key="1">
    <citation type="journal article" date="2020" name="ISME J.">
        <title>Enrichment and physiological characterization of a novel comammox Nitrospira indicates ammonium inhibition of complete nitrification.</title>
        <authorList>
            <person name="Sakoula D."/>
            <person name="Koch H."/>
            <person name="Frank J."/>
            <person name="Jetten M.S.M."/>
            <person name="van Kessel M.A.H.J."/>
            <person name="Lucker S."/>
        </authorList>
    </citation>
    <scope>NUCLEOTIDE SEQUENCE [LARGE SCALE GENOMIC DNA]</scope>
    <source>
        <strain evidence="2">Comreactor17</strain>
    </source>
</reference>